<keyword evidence="3" id="KW-1185">Reference proteome</keyword>
<dbReference type="PANTHER" id="PTHR12849:SF0">
    <property type="entry name" value="LARIAT DEBRANCHING ENZYME"/>
    <property type="match status" value="1"/>
</dbReference>
<feature type="compositionally biased region" description="Acidic residues" evidence="1">
    <location>
        <begin position="420"/>
        <end position="430"/>
    </location>
</feature>
<organism evidence="2 3">
    <name type="scientific">Aduncisulcus paluster</name>
    <dbReference type="NCBI Taxonomy" id="2918883"/>
    <lineage>
        <taxon>Eukaryota</taxon>
        <taxon>Metamonada</taxon>
        <taxon>Carpediemonas-like organisms</taxon>
        <taxon>Aduncisulcus</taxon>
    </lineage>
</organism>
<dbReference type="EMBL" id="BQXS01000019">
    <property type="protein sequence ID" value="GKT27484.1"/>
    <property type="molecule type" value="Genomic_DNA"/>
</dbReference>
<comment type="caution">
    <text evidence="2">The sequence shown here is derived from an EMBL/GenBank/DDBJ whole genome shotgun (WGS) entry which is preliminary data.</text>
</comment>
<feature type="compositionally biased region" description="Basic and acidic residues" evidence="1">
    <location>
        <begin position="345"/>
        <end position="355"/>
    </location>
</feature>
<dbReference type="PANTHER" id="PTHR12849">
    <property type="entry name" value="RNA LARIAT DEBRANCHING ENZYME"/>
    <property type="match status" value="1"/>
</dbReference>
<reference evidence="2" key="1">
    <citation type="submission" date="2022-03" db="EMBL/GenBank/DDBJ databases">
        <title>Draft genome sequence of Aduncisulcus paluster, a free-living microaerophilic Fornicata.</title>
        <authorList>
            <person name="Yuyama I."/>
            <person name="Kume K."/>
            <person name="Tamura T."/>
            <person name="Inagaki Y."/>
            <person name="Hashimoto T."/>
        </authorList>
    </citation>
    <scope>NUCLEOTIDE SEQUENCE</scope>
    <source>
        <strain evidence="2">NY0171</strain>
    </source>
</reference>
<evidence type="ECO:0000313" key="3">
    <source>
        <dbReference type="Proteomes" id="UP001057375"/>
    </source>
</evidence>
<dbReference type="Proteomes" id="UP001057375">
    <property type="component" value="Unassembled WGS sequence"/>
</dbReference>
<evidence type="ECO:0000313" key="2">
    <source>
        <dbReference type="EMBL" id="GKT27484.1"/>
    </source>
</evidence>
<feature type="region of interest" description="Disordered" evidence="1">
    <location>
        <begin position="408"/>
        <end position="430"/>
    </location>
</feature>
<accession>A0ABQ5K7R0</accession>
<feature type="region of interest" description="Disordered" evidence="1">
    <location>
        <begin position="345"/>
        <end position="367"/>
    </location>
</feature>
<proteinExistence type="predicted"/>
<protein>
    <submittedName>
        <fullName evidence="2">Uncharacterized protein</fullName>
    </submittedName>
</protein>
<gene>
    <name evidence="2" type="ORF">ADUPG1_000055</name>
</gene>
<evidence type="ECO:0000256" key="1">
    <source>
        <dbReference type="SAM" id="MobiDB-lite"/>
    </source>
</evidence>
<name>A0ABQ5K7R0_9EUKA</name>
<feature type="compositionally biased region" description="Acidic residues" evidence="1">
    <location>
        <begin position="356"/>
        <end position="367"/>
    </location>
</feature>
<sequence length="514" mass="57411">MGSFHKYSDGTQVAPYLTILISGNHECSEFLLQTPYGGWIAPNIYYLGFSGSVILMKEVRKGKDVVSVDFLRVSGISGIGHSILSSPHKESVPLRGVSQLKGVYQHRKLDTDMMCCMYSKLNEWTDDESSLDNPLFSKIRSLCPPKRSIFLSHDWVRTISTFGDISKLQKHLQVDALKEKEYIESVQKRQKMHSGRGDSVPSNGLGSPVLTSLLSHFRCYPCISDWHAGHMHQEWSCSCPPCDETEHKDAGFKFYGRSGPDRKGQWRDLVTVGTDPITLSPSSPSHHPDTHHADTHHVYDCDEASTITSSKTHLFICPIYLSVLTAAMNELDSVEEGWSELNEMMRKKGDKKKEEEKEEEEIEDGADDSLKGLLESIDPALGGLISFALSSPDFKTMSCAQSTGRDYMMRKKGDKKKEEEKEEEEIEDGADDSLKGLLESIDPALGGLISFALSSPDFKTMSCAQSTGRDYVDLSEMKFIGNCSALFMDSSHKKFQDKVSISSRFDDIMGSKSW</sequence>
<feature type="compositionally biased region" description="Basic and acidic residues" evidence="1">
    <location>
        <begin position="408"/>
        <end position="419"/>
    </location>
</feature>